<comment type="caution">
    <text evidence="1">The sequence shown here is derived from an EMBL/GenBank/DDBJ whole genome shotgun (WGS) entry which is preliminary data.</text>
</comment>
<protein>
    <submittedName>
        <fullName evidence="1">Uncharacterized protein</fullName>
    </submittedName>
</protein>
<name>A0A6L9MJJ3_9HYPH</name>
<evidence type="ECO:0000313" key="2">
    <source>
        <dbReference type="Proteomes" id="UP000476332"/>
    </source>
</evidence>
<accession>A0A6L9MJJ3</accession>
<reference evidence="1 2" key="1">
    <citation type="submission" date="2020-01" db="EMBL/GenBank/DDBJ databases">
        <title>Genomes of bacteria type strains.</title>
        <authorList>
            <person name="Chen J."/>
            <person name="Zhu S."/>
            <person name="Chen J."/>
        </authorList>
    </citation>
    <scope>NUCLEOTIDE SEQUENCE [LARGE SCALE GENOMIC DNA]</scope>
    <source>
        <strain evidence="1 2">KCTC 52919</strain>
    </source>
</reference>
<organism evidence="1 2">
    <name type="scientific">Aurantimonas aggregata</name>
    <dbReference type="NCBI Taxonomy" id="2047720"/>
    <lineage>
        <taxon>Bacteria</taxon>
        <taxon>Pseudomonadati</taxon>
        <taxon>Pseudomonadota</taxon>
        <taxon>Alphaproteobacteria</taxon>
        <taxon>Hyphomicrobiales</taxon>
        <taxon>Aurantimonadaceae</taxon>
        <taxon>Aurantimonas</taxon>
    </lineage>
</organism>
<gene>
    <name evidence="1" type="ORF">GTW51_14880</name>
</gene>
<keyword evidence="2" id="KW-1185">Reference proteome</keyword>
<proteinExistence type="predicted"/>
<dbReference type="EMBL" id="JAAAMJ010000012">
    <property type="protein sequence ID" value="NDV87987.1"/>
    <property type="molecule type" value="Genomic_DNA"/>
</dbReference>
<evidence type="ECO:0000313" key="1">
    <source>
        <dbReference type="EMBL" id="NDV87987.1"/>
    </source>
</evidence>
<dbReference type="AlphaFoldDB" id="A0A6L9MJJ3"/>
<sequence>MKRIGIEALLAWAYRQELPKAGSGTVRGHAGPGAGIGGWDMVADYGELLALIDTSNAWGCVPDFGIEDYPHEDAVTVGQAVAALADASFEPAPDYDVLADLVLEDGSLLTVEERDDCHVRGLAIARINEGRMPATVVRMAMLGAAPGWTNWPVARKRVSGANGRDVWVRLVTRAGPDGEAVTVEMDGYDRQRQRPYPGAVLKTRLTPDPVQLVVDRVEYQAWVLALGALVADLDGKLTAHALDGLDCALWPWEGEAARVAPRVLLAGKAQDARTRGSCAA</sequence>
<dbReference type="RefSeq" id="WP_163044822.1">
    <property type="nucleotide sequence ID" value="NZ_JAAAMJ010000012.1"/>
</dbReference>
<dbReference type="Proteomes" id="UP000476332">
    <property type="component" value="Unassembled WGS sequence"/>
</dbReference>